<protein>
    <submittedName>
        <fullName evidence="2">Heterokaryon incompatibility protein-domain-containing protein</fullName>
    </submittedName>
</protein>
<evidence type="ECO:0000313" key="3">
    <source>
        <dbReference type="Proteomes" id="UP000813444"/>
    </source>
</evidence>
<reference evidence="2" key="1">
    <citation type="journal article" date="2021" name="Nat. Commun.">
        <title>Genetic determinants of endophytism in the Arabidopsis root mycobiome.</title>
        <authorList>
            <person name="Mesny F."/>
            <person name="Miyauchi S."/>
            <person name="Thiergart T."/>
            <person name="Pickel B."/>
            <person name="Atanasova L."/>
            <person name="Karlsson M."/>
            <person name="Huettel B."/>
            <person name="Barry K.W."/>
            <person name="Haridas S."/>
            <person name="Chen C."/>
            <person name="Bauer D."/>
            <person name="Andreopoulos W."/>
            <person name="Pangilinan J."/>
            <person name="LaButti K."/>
            <person name="Riley R."/>
            <person name="Lipzen A."/>
            <person name="Clum A."/>
            <person name="Drula E."/>
            <person name="Henrissat B."/>
            <person name="Kohler A."/>
            <person name="Grigoriev I.V."/>
            <person name="Martin F.M."/>
            <person name="Hacquard S."/>
        </authorList>
    </citation>
    <scope>NUCLEOTIDE SEQUENCE</scope>
    <source>
        <strain evidence="2">MPI-CAGE-CH-0235</strain>
    </source>
</reference>
<keyword evidence="3" id="KW-1185">Reference proteome</keyword>
<dbReference type="EMBL" id="JAGPNK010000028">
    <property type="protein sequence ID" value="KAH7303810.1"/>
    <property type="molecule type" value="Genomic_DNA"/>
</dbReference>
<dbReference type="OrthoDB" id="20872at2759"/>
<proteinExistence type="predicted"/>
<name>A0A8K0SGN5_9HYPO</name>
<feature type="domain" description="Heterokaryon incompatibility" evidence="1">
    <location>
        <begin position="22"/>
        <end position="108"/>
    </location>
</feature>
<sequence length="575" mass="66364">MWLINNETLALEEFIGHSIPPYGILSHTWLDGEEVSFQEMRQQPGIHGKRGWEKIEMTCRLAAQDGLKYAWVDTCCIDKSSSAELTEAINSMYNWYKRSVRCYAHLSDLRTVITMESLSDPEVVGCCRWFQRGWTLQELIAPSDIKFYNRNWEYCFDKSDTAYQLGMISSVDPDILSHSKDLSTISVAQKMSWAARRCTTRTEDTAYCLLGIFDINMPLLYGEGEKAFSRLQAEIIRACPDPSILAWTYPKDGDDLGMQTRFSGVLAPSPAFFASCRHMEKLDGYFLPDFSMSNRGIKLRAKFGRGSFEGEDGFGLILPVGRYLSEDFCIQLRNMGDGCFYRQNPGSLLSASSSYLPPWMSRITFEPYLATQLPGKSFTKSRECISASRSRCMQFHVSSRMEIYNNWPWVNWDDVDTVFFTPTPSYPGWAALKVVCVMPRFDGYCPHESFDFLFYTFYWGETLEMPPECGVHRLFGTLADRHLEELNTRAVEEKWDAYWVSNRLRMNETPQHSVIIGPSSKQSTLLLKYELQVVRDDTVCRGTFRRVKFYWEIVPKNEVPTLTDRKWANIMLHSR</sequence>
<accession>A0A8K0SGN5</accession>
<evidence type="ECO:0000259" key="1">
    <source>
        <dbReference type="Pfam" id="PF06985"/>
    </source>
</evidence>
<evidence type="ECO:0000313" key="2">
    <source>
        <dbReference type="EMBL" id="KAH7303810.1"/>
    </source>
</evidence>
<dbReference type="PANTHER" id="PTHR10622">
    <property type="entry name" value="HET DOMAIN-CONTAINING PROTEIN"/>
    <property type="match status" value="1"/>
</dbReference>
<dbReference type="InterPro" id="IPR010730">
    <property type="entry name" value="HET"/>
</dbReference>
<comment type="caution">
    <text evidence="2">The sequence shown here is derived from an EMBL/GenBank/DDBJ whole genome shotgun (WGS) entry which is preliminary data.</text>
</comment>
<dbReference type="Pfam" id="PF06985">
    <property type="entry name" value="HET"/>
    <property type="match status" value="1"/>
</dbReference>
<organism evidence="2 3">
    <name type="scientific">Stachybotrys elegans</name>
    <dbReference type="NCBI Taxonomy" id="80388"/>
    <lineage>
        <taxon>Eukaryota</taxon>
        <taxon>Fungi</taxon>
        <taxon>Dikarya</taxon>
        <taxon>Ascomycota</taxon>
        <taxon>Pezizomycotina</taxon>
        <taxon>Sordariomycetes</taxon>
        <taxon>Hypocreomycetidae</taxon>
        <taxon>Hypocreales</taxon>
        <taxon>Stachybotryaceae</taxon>
        <taxon>Stachybotrys</taxon>
    </lineage>
</organism>
<dbReference type="AlphaFoldDB" id="A0A8K0SGN5"/>
<gene>
    <name evidence="2" type="ORF">B0I35DRAFT_446047</name>
</gene>
<dbReference type="Proteomes" id="UP000813444">
    <property type="component" value="Unassembled WGS sequence"/>
</dbReference>
<dbReference type="PANTHER" id="PTHR10622:SF12">
    <property type="entry name" value="HET DOMAIN-CONTAINING PROTEIN"/>
    <property type="match status" value="1"/>
</dbReference>